<comment type="caution">
    <text evidence="2">The sequence shown here is derived from an EMBL/GenBank/DDBJ whole genome shotgun (WGS) entry which is preliminary data.</text>
</comment>
<sequence length="226" mass="25523">MISAGRISLFLPSIYMVPIYSADWKAQEALVRDLAPYYHEVQGTDHEETFLDRLFNLWFICWPLRLAAHAGDYEMLLHAQEAQKKHIAKDLKVYAYFSSSENLKWTWAQKLSLCKRCQGISSKRKACPGDFDNSLAAKHPCPRPRPRVSNIATLQDTEAAGLEKEELHGIDSRYTEEGADNCDAISEDGRNITHEDDDDKGALEDGENVTCEIEEGDKMPGSLEVD</sequence>
<feature type="region of interest" description="Disordered" evidence="1">
    <location>
        <begin position="185"/>
        <end position="226"/>
    </location>
</feature>
<reference evidence="2" key="1">
    <citation type="submission" date="2020-11" db="EMBL/GenBank/DDBJ databases">
        <authorList>
            <consortium name="DOE Joint Genome Institute"/>
            <person name="Ahrendt S."/>
            <person name="Riley R."/>
            <person name="Andreopoulos W."/>
            <person name="LaButti K."/>
            <person name="Pangilinan J."/>
            <person name="Ruiz-duenas F.J."/>
            <person name="Barrasa J.M."/>
            <person name="Sanchez-Garcia M."/>
            <person name="Camarero S."/>
            <person name="Miyauchi S."/>
            <person name="Serrano A."/>
            <person name="Linde D."/>
            <person name="Babiker R."/>
            <person name="Drula E."/>
            <person name="Ayuso-Fernandez I."/>
            <person name="Pacheco R."/>
            <person name="Padilla G."/>
            <person name="Ferreira P."/>
            <person name="Barriuso J."/>
            <person name="Kellner H."/>
            <person name="Castanera R."/>
            <person name="Alfaro M."/>
            <person name="Ramirez L."/>
            <person name="Pisabarro A.G."/>
            <person name="Kuo A."/>
            <person name="Tritt A."/>
            <person name="Lipzen A."/>
            <person name="He G."/>
            <person name="Yan M."/>
            <person name="Ng V."/>
            <person name="Cullen D."/>
            <person name="Martin F."/>
            <person name="Rosso M.-N."/>
            <person name="Henrissat B."/>
            <person name="Hibbett D."/>
            <person name="Martinez A.T."/>
            <person name="Grigoriev I.V."/>
        </authorList>
    </citation>
    <scope>NUCLEOTIDE SEQUENCE</scope>
    <source>
        <strain evidence="2">AH 44721</strain>
    </source>
</reference>
<dbReference type="Proteomes" id="UP000724874">
    <property type="component" value="Unassembled WGS sequence"/>
</dbReference>
<accession>A0A9P5NV73</accession>
<organism evidence="2 3">
    <name type="scientific">Gymnopilus junonius</name>
    <name type="common">Spectacular rustgill mushroom</name>
    <name type="synonym">Gymnopilus spectabilis subsp. junonius</name>
    <dbReference type="NCBI Taxonomy" id="109634"/>
    <lineage>
        <taxon>Eukaryota</taxon>
        <taxon>Fungi</taxon>
        <taxon>Dikarya</taxon>
        <taxon>Basidiomycota</taxon>
        <taxon>Agaricomycotina</taxon>
        <taxon>Agaricomycetes</taxon>
        <taxon>Agaricomycetidae</taxon>
        <taxon>Agaricales</taxon>
        <taxon>Agaricineae</taxon>
        <taxon>Hymenogastraceae</taxon>
        <taxon>Gymnopilus</taxon>
    </lineage>
</organism>
<evidence type="ECO:0000256" key="1">
    <source>
        <dbReference type="SAM" id="MobiDB-lite"/>
    </source>
</evidence>
<evidence type="ECO:0000313" key="3">
    <source>
        <dbReference type="Proteomes" id="UP000724874"/>
    </source>
</evidence>
<dbReference type="EMBL" id="JADNYJ010000014">
    <property type="protein sequence ID" value="KAF8907606.1"/>
    <property type="molecule type" value="Genomic_DNA"/>
</dbReference>
<dbReference type="OrthoDB" id="3103485at2759"/>
<gene>
    <name evidence="2" type="ORF">CPB84DRAFT_1843824</name>
</gene>
<evidence type="ECO:0000313" key="2">
    <source>
        <dbReference type="EMBL" id="KAF8907606.1"/>
    </source>
</evidence>
<feature type="compositionally biased region" description="Acidic residues" evidence="1">
    <location>
        <begin position="195"/>
        <end position="215"/>
    </location>
</feature>
<proteinExistence type="predicted"/>
<protein>
    <submittedName>
        <fullName evidence="2">Uncharacterized protein</fullName>
    </submittedName>
</protein>
<keyword evidence="3" id="KW-1185">Reference proteome</keyword>
<dbReference type="AlphaFoldDB" id="A0A9P5NV73"/>
<name>A0A9P5NV73_GYMJU</name>